<evidence type="ECO:0000313" key="2">
    <source>
        <dbReference type="Proteomes" id="UP000053825"/>
    </source>
</evidence>
<evidence type="ECO:0000313" key="1">
    <source>
        <dbReference type="EMBL" id="KOC66247.1"/>
    </source>
</evidence>
<name>A0A0L7R5T0_9HYME</name>
<dbReference type="EMBL" id="KQ414648">
    <property type="protein sequence ID" value="KOC66247.1"/>
    <property type="molecule type" value="Genomic_DNA"/>
</dbReference>
<proteinExistence type="predicted"/>
<feature type="non-terminal residue" evidence="1">
    <location>
        <position position="1"/>
    </location>
</feature>
<reference evidence="1 2" key="1">
    <citation type="submission" date="2015-07" db="EMBL/GenBank/DDBJ databases">
        <title>The genome of Habropoda laboriosa.</title>
        <authorList>
            <person name="Pan H."/>
            <person name="Kapheim K."/>
        </authorList>
    </citation>
    <scope>NUCLEOTIDE SEQUENCE [LARGE SCALE GENOMIC DNA]</scope>
    <source>
        <strain evidence="1">0110345459</strain>
    </source>
</reference>
<keyword evidence="2" id="KW-1185">Reference proteome</keyword>
<dbReference type="Proteomes" id="UP000053825">
    <property type="component" value="Unassembled WGS sequence"/>
</dbReference>
<accession>A0A0L7R5T0</accession>
<dbReference type="AlphaFoldDB" id="A0A0L7R5T0"/>
<gene>
    <name evidence="1" type="ORF">WH47_07316</name>
</gene>
<protein>
    <submittedName>
        <fullName evidence="1">Uncharacterized protein</fullName>
    </submittedName>
</protein>
<sequence length="81" mass="9392">SSSAISNGRHNERRASHDGWLRAAAAVFDRHFRFWRYIQSPTADRPNRCSPRTLWGTIEPEYLHIRFRPRDTATQASPVSV</sequence>
<organism evidence="1 2">
    <name type="scientific">Habropoda laboriosa</name>
    <dbReference type="NCBI Taxonomy" id="597456"/>
    <lineage>
        <taxon>Eukaryota</taxon>
        <taxon>Metazoa</taxon>
        <taxon>Ecdysozoa</taxon>
        <taxon>Arthropoda</taxon>
        <taxon>Hexapoda</taxon>
        <taxon>Insecta</taxon>
        <taxon>Pterygota</taxon>
        <taxon>Neoptera</taxon>
        <taxon>Endopterygota</taxon>
        <taxon>Hymenoptera</taxon>
        <taxon>Apocrita</taxon>
        <taxon>Aculeata</taxon>
        <taxon>Apoidea</taxon>
        <taxon>Anthophila</taxon>
        <taxon>Apidae</taxon>
        <taxon>Habropoda</taxon>
    </lineage>
</organism>